<name>A0ACB9GAI3_CICIN</name>
<organism evidence="1 2">
    <name type="scientific">Cichorium intybus</name>
    <name type="common">Chicory</name>
    <dbReference type="NCBI Taxonomy" id="13427"/>
    <lineage>
        <taxon>Eukaryota</taxon>
        <taxon>Viridiplantae</taxon>
        <taxon>Streptophyta</taxon>
        <taxon>Embryophyta</taxon>
        <taxon>Tracheophyta</taxon>
        <taxon>Spermatophyta</taxon>
        <taxon>Magnoliopsida</taxon>
        <taxon>eudicotyledons</taxon>
        <taxon>Gunneridae</taxon>
        <taxon>Pentapetalae</taxon>
        <taxon>asterids</taxon>
        <taxon>campanulids</taxon>
        <taxon>Asterales</taxon>
        <taxon>Asteraceae</taxon>
        <taxon>Cichorioideae</taxon>
        <taxon>Cichorieae</taxon>
        <taxon>Cichoriinae</taxon>
        <taxon>Cichorium</taxon>
    </lineage>
</organism>
<accession>A0ACB9GAI3</accession>
<dbReference type="Proteomes" id="UP001055811">
    <property type="component" value="Linkage Group LG02"/>
</dbReference>
<comment type="caution">
    <text evidence="1">The sequence shown here is derived from an EMBL/GenBank/DDBJ whole genome shotgun (WGS) entry which is preliminary data.</text>
</comment>
<reference evidence="1 2" key="2">
    <citation type="journal article" date="2022" name="Mol. Ecol. Resour.">
        <title>The genomes of chicory, endive, great burdock and yacon provide insights into Asteraceae paleo-polyploidization history and plant inulin production.</title>
        <authorList>
            <person name="Fan W."/>
            <person name="Wang S."/>
            <person name="Wang H."/>
            <person name="Wang A."/>
            <person name="Jiang F."/>
            <person name="Liu H."/>
            <person name="Zhao H."/>
            <person name="Xu D."/>
            <person name="Zhang Y."/>
        </authorList>
    </citation>
    <scope>NUCLEOTIDE SEQUENCE [LARGE SCALE GENOMIC DNA]</scope>
    <source>
        <strain evidence="2">cv. Punajuju</strain>
        <tissue evidence="1">Leaves</tissue>
    </source>
</reference>
<evidence type="ECO:0000313" key="2">
    <source>
        <dbReference type="Proteomes" id="UP001055811"/>
    </source>
</evidence>
<reference evidence="2" key="1">
    <citation type="journal article" date="2022" name="Mol. Ecol. Resour.">
        <title>The genomes of chicory, endive, great burdock and yacon provide insights into Asteraceae palaeo-polyploidization history and plant inulin production.</title>
        <authorList>
            <person name="Fan W."/>
            <person name="Wang S."/>
            <person name="Wang H."/>
            <person name="Wang A."/>
            <person name="Jiang F."/>
            <person name="Liu H."/>
            <person name="Zhao H."/>
            <person name="Xu D."/>
            <person name="Zhang Y."/>
        </authorList>
    </citation>
    <scope>NUCLEOTIDE SEQUENCE [LARGE SCALE GENOMIC DNA]</scope>
    <source>
        <strain evidence="2">cv. Punajuju</strain>
    </source>
</reference>
<gene>
    <name evidence="1" type="ORF">L2E82_10401</name>
</gene>
<evidence type="ECO:0000313" key="1">
    <source>
        <dbReference type="EMBL" id="KAI3780420.1"/>
    </source>
</evidence>
<sequence length="159" mass="18304">MDYITSNVETIISYDLEAETYELKFTSRLCIDNAKRIGNSMLQNALLSWTKLMCSIRSPKVISRIGNWEIEYRTEIDLNPCLVSENILLDEGSYDHLSMDRTDWVRVRQQFLGNCRTLVLLASRTRFKASSKEILPQMKVTSKQGGDKTAESLERMKLA</sequence>
<protein>
    <submittedName>
        <fullName evidence="1">Uncharacterized protein</fullName>
    </submittedName>
</protein>
<dbReference type="EMBL" id="CM042010">
    <property type="protein sequence ID" value="KAI3780420.1"/>
    <property type="molecule type" value="Genomic_DNA"/>
</dbReference>
<keyword evidence="2" id="KW-1185">Reference proteome</keyword>
<proteinExistence type="predicted"/>